<dbReference type="PANTHER" id="PTHR31190:SF367">
    <property type="entry name" value="AP2_ERF DOMAIN-CONTAINING PROTEIN"/>
    <property type="match status" value="1"/>
</dbReference>
<dbReference type="CDD" id="cd00018">
    <property type="entry name" value="AP2"/>
    <property type="match status" value="1"/>
</dbReference>
<evidence type="ECO:0000256" key="6">
    <source>
        <dbReference type="SAM" id="MobiDB-lite"/>
    </source>
</evidence>
<evidence type="ECO:0000256" key="3">
    <source>
        <dbReference type="ARBA" id="ARBA00023125"/>
    </source>
</evidence>
<keyword evidence="5" id="KW-0539">Nucleus</keyword>
<dbReference type="GO" id="GO:0005634">
    <property type="term" value="C:nucleus"/>
    <property type="evidence" value="ECO:0007669"/>
    <property type="project" value="UniProtKB-SubCell"/>
</dbReference>
<dbReference type="SUPFAM" id="SSF54171">
    <property type="entry name" value="DNA-binding domain"/>
    <property type="match status" value="1"/>
</dbReference>
<reference evidence="8" key="1">
    <citation type="journal article" date="2019" name="BMC Genomics">
        <title>A new reference genome for Sorghum bicolor reveals high levels of sequence similarity between sweet and grain genotypes: implications for the genetics of sugar metabolism.</title>
        <authorList>
            <person name="Cooper E.A."/>
            <person name="Brenton Z.W."/>
            <person name="Flinn B.S."/>
            <person name="Jenkins J."/>
            <person name="Shu S."/>
            <person name="Flowers D."/>
            <person name="Luo F."/>
            <person name="Wang Y."/>
            <person name="Xia P."/>
            <person name="Barry K."/>
            <person name="Daum C."/>
            <person name="Lipzen A."/>
            <person name="Yoshinaga Y."/>
            <person name="Schmutz J."/>
            <person name="Saski C."/>
            <person name="Vermerris W."/>
            <person name="Kresovich S."/>
        </authorList>
    </citation>
    <scope>NUCLEOTIDE SEQUENCE</scope>
</reference>
<protein>
    <recommendedName>
        <fullName evidence="7">AP2/ERF domain-containing protein</fullName>
    </recommendedName>
</protein>
<proteinExistence type="predicted"/>
<keyword evidence="3" id="KW-0238">DNA-binding</keyword>
<name>A0A921RDI8_SORBI</name>
<sequence length="279" mass="29614">MEQEHCASSCCYYPATELGNKLLQLEAFLLGGDTGTGTTTKPSTPVSSGRSPPSSSSSSGASNYSEEATADTRGNQHADAAYLRQKRATTAFIGVRKRPWGKFAAEIRDSTRRGARVWLGTFDTPDAAALAYDQAAFSARGAAAVLNFPVDRVMASLGALQLPATGTGTGTGGGSPVLALKRRHSKRPRRSHKLVVSPAMNVSDTTTANYKTQLQEPAVQPCLDVSSLPLQQPLVVVPGQCDCGIVELEDLGNDYLEELLRVSSELEYSLTGSNETAWS</sequence>
<dbReference type="SMART" id="SM00380">
    <property type="entry name" value="AP2"/>
    <property type="match status" value="1"/>
</dbReference>
<dbReference type="InterPro" id="IPR016177">
    <property type="entry name" value="DNA-bd_dom_sf"/>
</dbReference>
<dbReference type="InterPro" id="IPR036955">
    <property type="entry name" value="AP2/ERF_dom_sf"/>
</dbReference>
<dbReference type="Gene3D" id="3.30.730.10">
    <property type="entry name" value="AP2/ERF domain"/>
    <property type="match status" value="1"/>
</dbReference>
<dbReference type="AlphaFoldDB" id="A0A921RDI8"/>
<feature type="domain" description="AP2/ERF" evidence="7">
    <location>
        <begin position="91"/>
        <end position="149"/>
    </location>
</feature>
<dbReference type="EMBL" id="CM027682">
    <property type="protein sequence ID" value="KAG0537693.1"/>
    <property type="molecule type" value="Genomic_DNA"/>
</dbReference>
<dbReference type="Proteomes" id="UP000807115">
    <property type="component" value="Chromosome 3"/>
</dbReference>
<keyword evidence="2" id="KW-0805">Transcription regulation</keyword>
<evidence type="ECO:0000256" key="1">
    <source>
        <dbReference type="ARBA" id="ARBA00004123"/>
    </source>
</evidence>
<feature type="region of interest" description="Disordered" evidence="6">
    <location>
        <begin position="34"/>
        <end position="77"/>
    </location>
</feature>
<comment type="subcellular location">
    <subcellularLocation>
        <location evidence="1">Nucleus</location>
    </subcellularLocation>
</comment>
<accession>A0A921RDI8</accession>
<dbReference type="InterPro" id="IPR001471">
    <property type="entry name" value="AP2/ERF_dom"/>
</dbReference>
<dbReference type="GO" id="GO:0009873">
    <property type="term" value="P:ethylene-activated signaling pathway"/>
    <property type="evidence" value="ECO:0007669"/>
    <property type="project" value="InterPro"/>
</dbReference>
<dbReference type="InterPro" id="IPR044808">
    <property type="entry name" value="ERF_plant"/>
</dbReference>
<comment type="caution">
    <text evidence="8">The sequence shown here is derived from an EMBL/GenBank/DDBJ whole genome shotgun (WGS) entry which is preliminary data.</text>
</comment>
<evidence type="ECO:0000256" key="2">
    <source>
        <dbReference type="ARBA" id="ARBA00023015"/>
    </source>
</evidence>
<dbReference type="GO" id="GO:0003677">
    <property type="term" value="F:DNA binding"/>
    <property type="evidence" value="ECO:0007669"/>
    <property type="project" value="UniProtKB-KW"/>
</dbReference>
<dbReference type="PRINTS" id="PR00367">
    <property type="entry name" value="ETHRSPELEMNT"/>
</dbReference>
<organism evidence="8 9">
    <name type="scientific">Sorghum bicolor</name>
    <name type="common">Sorghum</name>
    <name type="synonym">Sorghum vulgare</name>
    <dbReference type="NCBI Taxonomy" id="4558"/>
    <lineage>
        <taxon>Eukaryota</taxon>
        <taxon>Viridiplantae</taxon>
        <taxon>Streptophyta</taxon>
        <taxon>Embryophyta</taxon>
        <taxon>Tracheophyta</taxon>
        <taxon>Spermatophyta</taxon>
        <taxon>Magnoliopsida</taxon>
        <taxon>Liliopsida</taxon>
        <taxon>Poales</taxon>
        <taxon>Poaceae</taxon>
        <taxon>PACMAD clade</taxon>
        <taxon>Panicoideae</taxon>
        <taxon>Andropogonodae</taxon>
        <taxon>Andropogoneae</taxon>
        <taxon>Sorghinae</taxon>
        <taxon>Sorghum</taxon>
    </lineage>
</organism>
<keyword evidence="4" id="KW-0804">Transcription</keyword>
<dbReference type="PANTHER" id="PTHR31190">
    <property type="entry name" value="DNA-BINDING DOMAIN"/>
    <property type="match status" value="1"/>
</dbReference>
<dbReference type="GO" id="GO:0003700">
    <property type="term" value="F:DNA-binding transcription factor activity"/>
    <property type="evidence" value="ECO:0007669"/>
    <property type="project" value="InterPro"/>
</dbReference>
<evidence type="ECO:0000259" key="7">
    <source>
        <dbReference type="PROSITE" id="PS51032"/>
    </source>
</evidence>
<dbReference type="FunFam" id="3.30.730.10:FF:000001">
    <property type="entry name" value="Ethylene-responsive transcription factor 2"/>
    <property type="match status" value="1"/>
</dbReference>
<dbReference type="Pfam" id="PF00847">
    <property type="entry name" value="AP2"/>
    <property type="match status" value="1"/>
</dbReference>
<evidence type="ECO:0000313" key="8">
    <source>
        <dbReference type="EMBL" id="KAG0537693.1"/>
    </source>
</evidence>
<gene>
    <name evidence="8" type="ORF">BDA96_03G170600</name>
</gene>
<evidence type="ECO:0000256" key="5">
    <source>
        <dbReference type="ARBA" id="ARBA00023242"/>
    </source>
</evidence>
<feature type="compositionally biased region" description="Low complexity" evidence="6">
    <location>
        <begin position="36"/>
        <end position="65"/>
    </location>
</feature>
<reference evidence="8" key="2">
    <citation type="submission" date="2020-10" db="EMBL/GenBank/DDBJ databases">
        <authorList>
            <person name="Cooper E.A."/>
            <person name="Brenton Z.W."/>
            <person name="Flinn B.S."/>
            <person name="Jenkins J."/>
            <person name="Shu S."/>
            <person name="Flowers D."/>
            <person name="Luo F."/>
            <person name="Wang Y."/>
            <person name="Xia P."/>
            <person name="Barry K."/>
            <person name="Daum C."/>
            <person name="Lipzen A."/>
            <person name="Yoshinaga Y."/>
            <person name="Schmutz J."/>
            <person name="Saski C."/>
            <person name="Vermerris W."/>
            <person name="Kresovich S."/>
        </authorList>
    </citation>
    <scope>NUCLEOTIDE SEQUENCE</scope>
</reference>
<dbReference type="PROSITE" id="PS51032">
    <property type="entry name" value="AP2_ERF"/>
    <property type="match status" value="1"/>
</dbReference>
<evidence type="ECO:0000256" key="4">
    <source>
        <dbReference type="ARBA" id="ARBA00023163"/>
    </source>
</evidence>
<evidence type="ECO:0000313" key="9">
    <source>
        <dbReference type="Proteomes" id="UP000807115"/>
    </source>
</evidence>